<dbReference type="EMBL" id="CCKQ01015984">
    <property type="protein sequence ID" value="CDW87842.1"/>
    <property type="molecule type" value="Genomic_DNA"/>
</dbReference>
<evidence type="ECO:0000313" key="2">
    <source>
        <dbReference type="EMBL" id="CDW87842.1"/>
    </source>
</evidence>
<sequence length="441" mass="51009">MGIINSISLNELESDLQQTTGDIIDQTNTGKQNIMVKKDDIVQEIDSKLLSPTNRYKSNPLSQLKTINQPERNQPLVDQSQSKNQQNGKLIYDLKYDKIHDPSIFSTQNNNHTLRSQYEIKSDMLNKSSYRTIDPNTSVSLPPYALFNPKNGANGQQSSPFLAVGNHKILLNLSKERYTKRYYDKDSRLPYMDSNIDLSFPEIKSQVKLDQQIDSKTLQEGLISTRKAGQFIAEKNQLKIQNTLRNNEEFQNSYMNSSQVPHDIKRFTLVSKDNNVRPEEIALIKNSANIKSSRNRSINMAALMSNDNMNYRSAKRKVNGIYNNPFSDQINMNFIKNNEYEPFQDTSQLMNDSQMDYSDNRKTDKLEEAKKNFLKRKNEYYQKKNLNNTTTRVEKQQSEQKDKIVSLLNQVHGKILNHEKKFKATVNIRGQEKQTDSKIVI</sequence>
<dbReference type="AlphaFoldDB" id="A0A078B3P4"/>
<evidence type="ECO:0000256" key="1">
    <source>
        <dbReference type="SAM" id="MobiDB-lite"/>
    </source>
</evidence>
<gene>
    <name evidence="2" type="primary">Contig12965.g13826</name>
    <name evidence="2" type="ORF">STYLEM_16955</name>
</gene>
<evidence type="ECO:0000313" key="3">
    <source>
        <dbReference type="Proteomes" id="UP000039865"/>
    </source>
</evidence>
<dbReference type="InParanoid" id="A0A078B3P4"/>
<proteinExistence type="predicted"/>
<name>A0A078B3P4_STYLE</name>
<organism evidence="2 3">
    <name type="scientific">Stylonychia lemnae</name>
    <name type="common">Ciliate</name>
    <dbReference type="NCBI Taxonomy" id="5949"/>
    <lineage>
        <taxon>Eukaryota</taxon>
        <taxon>Sar</taxon>
        <taxon>Alveolata</taxon>
        <taxon>Ciliophora</taxon>
        <taxon>Intramacronucleata</taxon>
        <taxon>Spirotrichea</taxon>
        <taxon>Stichotrichia</taxon>
        <taxon>Sporadotrichida</taxon>
        <taxon>Oxytrichidae</taxon>
        <taxon>Stylonychinae</taxon>
        <taxon>Stylonychia</taxon>
    </lineage>
</organism>
<dbReference type="Proteomes" id="UP000039865">
    <property type="component" value="Unassembled WGS sequence"/>
</dbReference>
<reference evidence="2 3" key="1">
    <citation type="submission" date="2014-06" db="EMBL/GenBank/DDBJ databases">
        <authorList>
            <person name="Swart Estienne"/>
        </authorList>
    </citation>
    <scope>NUCLEOTIDE SEQUENCE [LARGE SCALE GENOMIC DNA]</scope>
    <source>
        <strain evidence="2 3">130c</strain>
    </source>
</reference>
<feature type="region of interest" description="Disordered" evidence="1">
    <location>
        <begin position="52"/>
        <end position="85"/>
    </location>
</feature>
<keyword evidence="3" id="KW-1185">Reference proteome</keyword>
<protein>
    <submittedName>
        <fullName evidence="2">Uncharacterized protein</fullName>
    </submittedName>
</protein>
<accession>A0A078B3P4</accession>